<dbReference type="Gramene" id="AET7Gv21157800.1">
    <property type="protein sequence ID" value="AET7Gv21157800.1"/>
    <property type="gene ID" value="AET7Gv21157800"/>
</dbReference>
<reference evidence="2" key="1">
    <citation type="journal article" date="2014" name="Science">
        <title>Ancient hybridizations among the ancestral genomes of bread wheat.</title>
        <authorList>
            <consortium name="International Wheat Genome Sequencing Consortium,"/>
            <person name="Marcussen T."/>
            <person name="Sandve S.R."/>
            <person name="Heier L."/>
            <person name="Spannagl M."/>
            <person name="Pfeifer M."/>
            <person name="Jakobsen K.S."/>
            <person name="Wulff B.B."/>
            <person name="Steuernagel B."/>
            <person name="Mayer K.F."/>
            <person name="Olsen O.A."/>
        </authorList>
    </citation>
    <scope>NUCLEOTIDE SEQUENCE [LARGE SCALE GENOMIC DNA]</scope>
    <source>
        <strain evidence="2">cv. AL8/78</strain>
    </source>
</reference>
<evidence type="ECO:0000313" key="2">
    <source>
        <dbReference type="Proteomes" id="UP000015105"/>
    </source>
</evidence>
<reference evidence="1" key="4">
    <citation type="submission" date="2019-03" db="UniProtKB">
        <authorList>
            <consortium name="EnsemblPlants"/>
        </authorList>
    </citation>
    <scope>IDENTIFICATION</scope>
</reference>
<reference evidence="2" key="2">
    <citation type="journal article" date="2017" name="Nat. Plants">
        <title>The Aegilops tauschii genome reveals multiple impacts of transposons.</title>
        <authorList>
            <person name="Zhao G."/>
            <person name="Zou C."/>
            <person name="Li K."/>
            <person name="Wang K."/>
            <person name="Li T."/>
            <person name="Gao L."/>
            <person name="Zhang X."/>
            <person name="Wang H."/>
            <person name="Yang Z."/>
            <person name="Liu X."/>
            <person name="Jiang W."/>
            <person name="Mao L."/>
            <person name="Kong X."/>
            <person name="Jiao Y."/>
            <person name="Jia J."/>
        </authorList>
    </citation>
    <scope>NUCLEOTIDE SEQUENCE [LARGE SCALE GENOMIC DNA]</scope>
    <source>
        <strain evidence="2">cv. AL8/78</strain>
    </source>
</reference>
<sequence length="210" mass="24796">QFKTKLFRKLVKGWSINIEATMKKKKKELLQEFDILDVFSEQNRTNAEDILGMKQIREELGEIWKKEETAMWQRSRDRKIKEGDRNTAYFHVVANQRRRKNQLSILEGPDGPVYSTKDMLEVATNFYKNLFGYEPKPNIHLDDHFWSEEELVTEAENALLERPFSEEEIKKAVMGSYANGAPSPDGLSFLFYQRFWEIIKGDFMALVRDF</sequence>
<dbReference type="Proteomes" id="UP000015105">
    <property type="component" value="Chromosome 7D"/>
</dbReference>
<evidence type="ECO:0000313" key="1">
    <source>
        <dbReference type="EnsemblPlants" id="AET7Gv21157800.1"/>
    </source>
</evidence>
<organism evidence="1 2">
    <name type="scientific">Aegilops tauschii subsp. strangulata</name>
    <name type="common">Goatgrass</name>
    <dbReference type="NCBI Taxonomy" id="200361"/>
    <lineage>
        <taxon>Eukaryota</taxon>
        <taxon>Viridiplantae</taxon>
        <taxon>Streptophyta</taxon>
        <taxon>Embryophyta</taxon>
        <taxon>Tracheophyta</taxon>
        <taxon>Spermatophyta</taxon>
        <taxon>Magnoliopsida</taxon>
        <taxon>Liliopsida</taxon>
        <taxon>Poales</taxon>
        <taxon>Poaceae</taxon>
        <taxon>BOP clade</taxon>
        <taxon>Pooideae</taxon>
        <taxon>Triticodae</taxon>
        <taxon>Triticeae</taxon>
        <taxon>Triticinae</taxon>
        <taxon>Aegilops</taxon>
    </lineage>
</organism>
<reference evidence="1" key="3">
    <citation type="journal article" date="2017" name="Nature">
        <title>Genome sequence of the progenitor of the wheat D genome Aegilops tauschii.</title>
        <authorList>
            <person name="Luo M.C."/>
            <person name="Gu Y.Q."/>
            <person name="Puiu D."/>
            <person name="Wang H."/>
            <person name="Twardziok S.O."/>
            <person name="Deal K.R."/>
            <person name="Huo N."/>
            <person name="Zhu T."/>
            <person name="Wang L."/>
            <person name="Wang Y."/>
            <person name="McGuire P.E."/>
            <person name="Liu S."/>
            <person name="Long H."/>
            <person name="Ramasamy R.K."/>
            <person name="Rodriguez J.C."/>
            <person name="Van S.L."/>
            <person name="Yuan L."/>
            <person name="Wang Z."/>
            <person name="Xia Z."/>
            <person name="Xiao L."/>
            <person name="Anderson O.D."/>
            <person name="Ouyang S."/>
            <person name="Liang Y."/>
            <person name="Zimin A.V."/>
            <person name="Pertea G."/>
            <person name="Qi P."/>
            <person name="Bennetzen J.L."/>
            <person name="Dai X."/>
            <person name="Dawson M.W."/>
            <person name="Muller H.G."/>
            <person name="Kugler K."/>
            <person name="Rivarola-Duarte L."/>
            <person name="Spannagl M."/>
            <person name="Mayer K.F.X."/>
            <person name="Lu F.H."/>
            <person name="Bevan M.W."/>
            <person name="Leroy P."/>
            <person name="Li P."/>
            <person name="You F.M."/>
            <person name="Sun Q."/>
            <person name="Liu Z."/>
            <person name="Lyons E."/>
            <person name="Wicker T."/>
            <person name="Salzberg S.L."/>
            <person name="Devos K.M."/>
            <person name="Dvorak J."/>
        </authorList>
    </citation>
    <scope>NUCLEOTIDE SEQUENCE [LARGE SCALE GENOMIC DNA]</scope>
    <source>
        <strain evidence="1">cv. AL8/78</strain>
    </source>
</reference>
<keyword evidence="2" id="KW-1185">Reference proteome</keyword>
<protein>
    <recommendedName>
        <fullName evidence="3">Reverse transcriptase domain-containing protein</fullName>
    </recommendedName>
</protein>
<proteinExistence type="predicted"/>
<reference evidence="1" key="5">
    <citation type="journal article" date="2021" name="G3 (Bethesda)">
        <title>Aegilops tauschii genome assembly Aet v5.0 features greater sequence contiguity and improved annotation.</title>
        <authorList>
            <person name="Wang L."/>
            <person name="Zhu T."/>
            <person name="Rodriguez J.C."/>
            <person name="Deal K.R."/>
            <person name="Dubcovsky J."/>
            <person name="McGuire P.E."/>
            <person name="Lux T."/>
            <person name="Spannagl M."/>
            <person name="Mayer K.F.X."/>
            <person name="Baldrich P."/>
            <person name="Meyers B.C."/>
            <person name="Huo N."/>
            <person name="Gu Y.Q."/>
            <person name="Zhou H."/>
            <person name="Devos K.M."/>
            <person name="Bennetzen J.L."/>
            <person name="Unver T."/>
            <person name="Budak H."/>
            <person name="Gulick P.J."/>
            <person name="Galiba G."/>
            <person name="Kalapos B."/>
            <person name="Nelson D.R."/>
            <person name="Li P."/>
            <person name="You F.M."/>
            <person name="Luo M.C."/>
            <person name="Dvorak J."/>
        </authorList>
    </citation>
    <scope>NUCLEOTIDE SEQUENCE [LARGE SCALE GENOMIC DNA]</scope>
    <source>
        <strain evidence="1">cv. AL8/78</strain>
    </source>
</reference>
<dbReference type="STRING" id="200361.A0A453SYY4"/>
<name>A0A453SYY4_AEGTS</name>
<evidence type="ECO:0008006" key="3">
    <source>
        <dbReference type="Google" id="ProtNLM"/>
    </source>
</evidence>
<accession>A0A453SYY4</accession>
<dbReference type="AlphaFoldDB" id="A0A453SYY4"/>
<dbReference type="EnsemblPlants" id="AET7Gv21157800.1">
    <property type="protein sequence ID" value="AET7Gv21157800.1"/>
    <property type="gene ID" value="AET7Gv21157800"/>
</dbReference>